<name>A0AAV4BST4_9GAST</name>
<feature type="compositionally biased region" description="Basic and acidic residues" evidence="1">
    <location>
        <begin position="66"/>
        <end position="76"/>
    </location>
</feature>
<evidence type="ECO:0000313" key="3">
    <source>
        <dbReference type="Proteomes" id="UP000735302"/>
    </source>
</evidence>
<gene>
    <name evidence="2" type="ORF">PoB_004891200</name>
</gene>
<dbReference type="AlphaFoldDB" id="A0AAV4BST4"/>
<comment type="caution">
    <text evidence="2">The sequence shown here is derived from an EMBL/GenBank/DDBJ whole genome shotgun (WGS) entry which is preliminary data.</text>
</comment>
<accession>A0AAV4BST4</accession>
<protein>
    <submittedName>
        <fullName evidence="2">Uncharacterized protein</fullName>
    </submittedName>
</protein>
<evidence type="ECO:0000313" key="2">
    <source>
        <dbReference type="EMBL" id="GFO22407.1"/>
    </source>
</evidence>
<organism evidence="2 3">
    <name type="scientific">Plakobranchus ocellatus</name>
    <dbReference type="NCBI Taxonomy" id="259542"/>
    <lineage>
        <taxon>Eukaryota</taxon>
        <taxon>Metazoa</taxon>
        <taxon>Spiralia</taxon>
        <taxon>Lophotrochozoa</taxon>
        <taxon>Mollusca</taxon>
        <taxon>Gastropoda</taxon>
        <taxon>Heterobranchia</taxon>
        <taxon>Euthyneura</taxon>
        <taxon>Panpulmonata</taxon>
        <taxon>Sacoglossa</taxon>
        <taxon>Placobranchoidea</taxon>
        <taxon>Plakobranchidae</taxon>
        <taxon>Plakobranchus</taxon>
    </lineage>
</organism>
<feature type="region of interest" description="Disordered" evidence="1">
    <location>
        <begin position="21"/>
        <end position="114"/>
    </location>
</feature>
<dbReference type="Proteomes" id="UP000735302">
    <property type="component" value="Unassembled WGS sequence"/>
</dbReference>
<keyword evidence="3" id="KW-1185">Reference proteome</keyword>
<evidence type="ECO:0000256" key="1">
    <source>
        <dbReference type="SAM" id="MobiDB-lite"/>
    </source>
</evidence>
<sequence>MSWDVQTRGVTRHEIASLTYLIQTTDGEAVDDDDDDDDGSGGDSGRGDGDDDGGGGDDDDHDDDEKEYKENEKEVHGAVFIHSDLKSTFPLPTTQRHTHTNSTHINTHPHKTTVLYPASPGCDAVTREE</sequence>
<feature type="compositionally biased region" description="Acidic residues" evidence="1">
    <location>
        <begin position="28"/>
        <end position="40"/>
    </location>
</feature>
<feature type="compositionally biased region" description="Acidic residues" evidence="1">
    <location>
        <begin position="49"/>
        <end position="65"/>
    </location>
</feature>
<reference evidence="2 3" key="1">
    <citation type="journal article" date="2021" name="Elife">
        <title>Chloroplast acquisition without the gene transfer in kleptoplastic sea slugs, Plakobranchus ocellatus.</title>
        <authorList>
            <person name="Maeda T."/>
            <person name="Takahashi S."/>
            <person name="Yoshida T."/>
            <person name="Shimamura S."/>
            <person name="Takaki Y."/>
            <person name="Nagai Y."/>
            <person name="Toyoda A."/>
            <person name="Suzuki Y."/>
            <person name="Arimoto A."/>
            <person name="Ishii H."/>
            <person name="Satoh N."/>
            <person name="Nishiyama T."/>
            <person name="Hasebe M."/>
            <person name="Maruyama T."/>
            <person name="Minagawa J."/>
            <person name="Obokata J."/>
            <person name="Shigenobu S."/>
        </authorList>
    </citation>
    <scope>NUCLEOTIDE SEQUENCE [LARGE SCALE GENOMIC DNA]</scope>
</reference>
<dbReference type="EMBL" id="BLXT01005381">
    <property type="protein sequence ID" value="GFO22407.1"/>
    <property type="molecule type" value="Genomic_DNA"/>
</dbReference>
<proteinExistence type="predicted"/>